<evidence type="ECO:0000256" key="3">
    <source>
        <dbReference type="ARBA" id="ARBA00022679"/>
    </source>
</evidence>
<evidence type="ECO:0000256" key="13">
    <source>
        <dbReference type="SAM" id="MobiDB-lite"/>
    </source>
</evidence>
<evidence type="ECO:0000256" key="14">
    <source>
        <dbReference type="SAM" id="Phobius"/>
    </source>
</evidence>
<feature type="compositionally biased region" description="Basic and acidic residues" evidence="13">
    <location>
        <begin position="379"/>
        <end position="390"/>
    </location>
</feature>
<comment type="similarity">
    <text evidence="11">Belongs to the RING-type zinc finger family. ATL subfamily.</text>
</comment>
<evidence type="ECO:0000259" key="15">
    <source>
        <dbReference type="PROSITE" id="PS50089"/>
    </source>
</evidence>
<evidence type="ECO:0000256" key="1">
    <source>
        <dbReference type="ARBA" id="ARBA00004167"/>
    </source>
</evidence>
<keyword evidence="6 12" id="KW-0863">Zinc-finger</keyword>
<dbReference type="Gene3D" id="3.30.40.10">
    <property type="entry name" value="Zinc/RING finger domain, C3HC4 (zinc finger)"/>
    <property type="match status" value="1"/>
</dbReference>
<name>A0A835RXU0_VANPL</name>
<keyword evidence="8" id="KW-0862">Zinc</keyword>
<keyword evidence="4 14" id="KW-0812">Transmembrane</keyword>
<evidence type="ECO:0000256" key="5">
    <source>
        <dbReference type="ARBA" id="ARBA00022723"/>
    </source>
</evidence>
<organism evidence="16 17">
    <name type="scientific">Vanilla planifolia</name>
    <name type="common">Vanilla</name>
    <dbReference type="NCBI Taxonomy" id="51239"/>
    <lineage>
        <taxon>Eukaryota</taxon>
        <taxon>Viridiplantae</taxon>
        <taxon>Streptophyta</taxon>
        <taxon>Embryophyta</taxon>
        <taxon>Tracheophyta</taxon>
        <taxon>Spermatophyta</taxon>
        <taxon>Magnoliopsida</taxon>
        <taxon>Liliopsida</taxon>
        <taxon>Asparagales</taxon>
        <taxon>Orchidaceae</taxon>
        <taxon>Vanilloideae</taxon>
        <taxon>Vanilleae</taxon>
        <taxon>Vanilla</taxon>
    </lineage>
</organism>
<protein>
    <recommendedName>
        <fullName evidence="15">RING-type domain-containing protein</fullName>
    </recommendedName>
</protein>
<proteinExistence type="inferred from homology"/>
<keyword evidence="3" id="KW-0808">Transferase</keyword>
<keyword evidence="17" id="KW-1185">Reference proteome</keyword>
<dbReference type="Proteomes" id="UP000636800">
    <property type="component" value="Chromosome 1"/>
</dbReference>
<dbReference type="PANTHER" id="PTHR45768">
    <property type="entry name" value="E3 UBIQUITIN-PROTEIN LIGASE RNF13-LIKE"/>
    <property type="match status" value="1"/>
</dbReference>
<dbReference type="GO" id="GO:0016020">
    <property type="term" value="C:membrane"/>
    <property type="evidence" value="ECO:0007669"/>
    <property type="project" value="UniProtKB-SubCell"/>
</dbReference>
<evidence type="ECO:0000256" key="9">
    <source>
        <dbReference type="ARBA" id="ARBA00022989"/>
    </source>
</evidence>
<evidence type="ECO:0000313" key="17">
    <source>
        <dbReference type="Proteomes" id="UP000636800"/>
    </source>
</evidence>
<feature type="domain" description="RING-type" evidence="15">
    <location>
        <begin position="92"/>
        <end position="134"/>
    </location>
</feature>
<accession>A0A835RXU0</accession>
<dbReference type="OrthoDB" id="272162at2759"/>
<reference evidence="16 17" key="1">
    <citation type="journal article" date="2020" name="Nat. Food">
        <title>A phased Vanilla planifolia genome enables genetic improvement of flavour and production.</title>
        <authorList>
            <person name="Hasing T."/>
            <person name="Tang H."/>
            <person name="Brym M."/>
            <person name="Khazi F."/>
            <person name="Huang T."/>
            <person name="Chambers A.H."/>
        </authorList>
    </citation>
    <scope>NUCLEOTIDE SEQUENCE [LARGE SCALE GENOMIC DNA]</scope>
    <source>
        <tissue evidence="16">Leaf</tissue>
    </source>
</reference>
<dbReference type="SUPFAM" id="SSF57850">
    <property type="entry name" value="RING/U-box"/>
    <property type="match status" value="1"/>
</dbReference>
<feature type="compositionally biased region" description="Basic and acidic residues" evidence="13">
    <location>
        <begin position="297"/>
        <end position="314"/>
    </location>
</feature>
<sequence length="408" mass="46232">MSVPVLYAFIPGELLTAFVLLLFFLFLVVVFLYLRARRHRVPNLPSFLPLPSFFIFSSSPRRQQFRSIPPCSNPSFHHLPLGQLEERMRTRVCHLSLRACRWRCRSSSPGCEHAFHLECIDTWFLCNSTCPICRSAVEPPARPKDGIRLFDAPWRGDKGAGLPRSRIREAWDVETVAASRRFVREFEAAQTELRVREAMISVVAKKVEVAFLAFQCKGAFHNEGQMTISVFRLNRFPPIPQASGLFKPPPSSSGLPATPERREVFIYRSISLFFSLFSTRSLSAAARLPGPRGAVSQDRRRDEEDREASQENADHRHRRLRRPPPLPSSAQHACSIARRRTTQTNLATVERAAPHTAEVRCRCSAGPPIIRKPASEPQQDGRQRTPPDPKEFLKAAIVVILDGNDPKR</sequence>
<dbReference type="AlphaFoldDB" id="A0A835RXU0"/>
<evidence type="ECO:0000256" key="2">
    <source>
        <dbReference type="ARBA" id="ARBA00004906"/>
    </source>
</evidence>
<feature type="region of interest" description="Disordered" evidence="13">
    <location>
        <begin position="364"/>
        <end position="390"/>
    </location>
</feature>
<keyword evidence="5" id="KW-0479">Metal-binding</keyword>
<dbReference type="InterPro" id="IPR013083">
    <property type="entry name" value="Znf_RING/FYVE/PHD"/>
</dbReference>
<dbReference type="InterPro" id="IPR001841">
    <property type="entry name" value="Znf_RING"/>
</dbReference>
<feature type="transmembrane region" description="Helical" evidence="14">
    <location>
        <begin position="6"/>
        <end position="34"/>
    </location>
</feature>
<dbReference type="GO" id="GO:0016740">
    <property type="term" value="F:transferase activity"/>
    <property type="evidence" value="ECO:0007669"/>
    <property type="project" value="UniProtKB-KW"/>
</dbReference>
<evidence type="ECO:0000256" key="8">
    <source>
        <dbReference type="ARBA" id="ARBA00022833"/>
    </source>
</evidence>
<evidence type="ECO:0000256" key="7">
    <source>
        <dbReference type="ARBA" id="ARBA00022786"/>
    </source>
</evidence>
<comment type="subcellular location">
    <subcellularLocation>
        <location evidence="1">Membrane</location>
        <topology evidence="1">Single-pass membrane protein</topology>
    </subcellularLocation>
</comment>
<dbReference type="PROSITE" id="PS50089">
    <property type="entry name" value="ZF_RING_2"/>
    <property type="match status" value="1"/>
</dbReference>
<dbReference type="EMBL" id="JADCNL010000001">
    <property type="protein sequence ID" value="KAG0497549.1"/>
    <property type="molecule type" value="Genomic_DNA"/>
</dbReference>
<comment type="pathway">
    <text evidence="2">Protein modification; protein ubiquitination.</text>
</comment>
<feature type="region of interest" description="Disordered" evidence="13">
    <location>
        <begin position="287"/>
        <end position="333"/>
    </location>
</feature>
<evidence type="ECO:0000313" key="16">
    <source>
        <dbReference type="EMBL" id="KAG0497549.1"/>
    </source>
</evidence>
<dbReference type="PANTHER" id="PTHR45768:SF18">
    <property type="entry name" value="RING-H2 FINGER PROTEIN ATL47-RELATED"/>
    <property type="match status" value="1"/>
</dbReference>
<evidence type="ECO:0000256" key="10">
    <source>
        <dbReference type="ARBA" id="ARBA00023136"/>
    </source>
</evidence>
<dbReference type="GO" id="GO:0008270">
    <property type="term" value="F:zinc ion binding"/>
    <property type="evidence" value="ECO:0007669"/>
    <property type="project" value="UniProtKB-KW"/>
</dbReference>
<keyword evidence="7" id="KW-0833">Ubl conjugation pathway</keyword>
<evidence type="ECO:0000256" key="6">
    <source>
        <dbReference type="ARBA" id="ARBA00022771"/>
    </source>
</evidence>
<comment type="caution">
    <text evidence="16">The sequence shown here is derived from an EMBL/GenBank/DDBJ whole genome shotgun (WGS) entry which is preliminary data.</text>
</comment>
<gene>
    <name evidence="16" type="ORF">HPP92_002240</name>
</gene>
<evidence type="ECO:0000256" key="11">
    <source>
        <dbReference type="ARBA" id="ARBA00024209"/>
    </source>
</evidence>
<keyword evidence="10 14" id="KW-0472">Membrane</keyword>
<evidence type="ECO:0000256" key="4">
    <source>
        <dbReference type="ARBA" id="ARBA00022692"/>
    </source>
</evidence>
<keyword evidence="9 14" id="KW-1133">Transmembrane helix</keyword>
<evidence type="ECO:0000256" key="12">
    <source>
        <dbReference type="PROSITE-ProRule" id="PRU00175"/>
    </source>
</evidence>